<evidence type="ECO:0000313" key="2">
    <source>
        <dbReference type="EMBL" id="GBO26518.1"/>
    </source>
</evidence>
<comment type="caution">
    <text evidence="2">The sequence shown here is derived from an EMBL/GenBank/DDBJ whole genome shotgun (WGS) entry which is preliminary data.</text>
</comment>
<name>A0A4Y2VQ36_ARAVE</name>
<evidence type="ECO:0000256" key="1">
    <source>
        <dbReference type="SAM" id="MobiDB-lite"/>
    </source>
</evidence>
<dbReference type="AlphaFoldDB" id="A0A4Y2VQ36"/>
<protein>
    <submittedName>
        <fullName evidence="2">Uncharacterized protein</fullName>
    </submittedName>
</protein>
<sequence length="168" mass="19037">MVGSFVRCQDIHIAERCKANAIIIESIDSPSEVEAVVERVQCVLAIEVKGVATTWYEKKRADVSNLRLHPRMLIFAPLSYPWPLMFAKDNFRFSSYGSVGSLEPATSTRPDPPPRTRRKREERGSRDVVKTTLYYITRRGLKGPCRVTFGRSPSLTVKENSLRCGSFQ</sequence>
<proteinExistence type="predicted"/>
<dbReference type="Proteomes" id="UP000499080">
    <property type="component" value="Unassembled WGS sequence"/>
</dbReference>
<reference evidence="2 3" key="1">
    <citation type="journal article" date="2019" name="Sci. Rep.">
        <title>Orb-weaving spider Araneus ventricosus genome elucidates the spidroin gene catalogue.</title>
        <authorList>
            <person name="Kono N."/>
            <person name="Nakamura H."/>
            <person name="Ohtoshi R."/>
            <person name="Moran D.A.P."/>
            <person name="Shinohara A."/>
            <person name="Yoshida Y."/>
            <person name="Fujiwara M."/>
            <person name="Mori M."/>
            <person name="Tomita M."/>
            <person name="Arakawa K."/>
        </authorList>
    </citation>
    <scope>NUCLEOTIDE SEQUENCE [LARGE SCALE GENOMIC DNA]</scope>
</reference>
<feature type="region of interest" description="Disordered" evidence="1">
    <location>
        <begin position="100"/>
        <end position="125"/>
    </location>
</feature>
<keyword evidence="3" id="KW-1185">Reference proteome</keyword>
<dbReference type="EMBL" id="BGPR01049530">
    <property type="protein sequence ID" value="GBO26518.1"/>
    <property type="molecule type" value="Genomic_DNA"/>
</dbReference>
<evidence type="ECO:0000313" key="3">
    <source>
        <dbReference type="Proteomes" id="UP000499080"/>
    </source>
</evidence>
<organism evidence="2 3">
    <name type="scientific">Araneus ventricosus</name>
    <name type="common">Orbweaver spider</name>
    <name type="synonym">Epeira ventricosa</name>
    <dbReference type="NCBI Taxonomy" id="182803"/>
    <lineage>
        <taxon>Eukaryota</taxon>
        <taxon>Metazoa</taxon>
        <taxon>Ecdysozoa</taxon>
        <taxon>Arthropoda</taxon>
        <taxon>Chelicerata</taxon>
        <taxon>Arachnida</taxon>
        <taxon>Araneae</taxon>
        <taxon>Araneomorphae</taxon>
        <taxon>Entelegynae</taxon>
        <taxon>Araneoidea</taxon>
        <taxon>Araneidae</taxon>
        <taxon>Araneus</taxon>
    </lineage>
</organism>
<gene>
    <name evidence="2" type="ORF">AVEN_24154_1</name>
</gene>
<accession>A0A4Y2VQ36</accession>